<accession>A0A368JXE6</accession>
<dbReference type="EMBL" id="QOWE01000002">
    <property type="protein sequence ID" value="RCR71303.1"/>
    <property type="molecule type" value="Genomic_DNA"/>
</dbReference>
<keyword evidence="2" id="KW-1185">Reference proteome</keyword>
<dbReference type="Gene3D" id="1.10.30.50">
    <property type="match status" value="1"/>
</dbReference>
<reference evidence="1 2" key="1">
    <citation type="submission" date="2018-07" db="EMBL/GenBank/DDBJ databases">
        <title>Genome analysis of Larkinella rosea.</title>
        <authorList>
            <person name="Zhou Z."/>
            <person name="Wang G."/>
        </authorList>
    </citation>
    <scope>NUCLEOTIDE SEQUENCE [LARGE SCALE GENOMIC DNA]</scope>
    <source>
        <strain evidence="2">zzj9</strain>
    </source>
</reference>
<dbReference type="OrthoDB" id="1346788at2"/>
<evidence type="ECO:0008006" key="3">
    <source>
        <dbReference type="Google" id="ProtNLM"/>
    </source>
</evidence>
<evidence type="ECO:0000313" key="2">
    <source>
        <dbReference type="Proteomes" id="UP000253383"/>
    </source>
</evidence>
<organism evidence="1 2">
    <name type="scientific">Larkinella punicea</name>
    <dbReference type="NCBI Taxonomy" id="2315727"/>
    <lineage>
        <taxon>Bacteria</taxon>
        <taxon>Pseudomonadati</taxon>
        <taxon>Bacteroidota</taxon>
        <taxon>Cytophagia</taxon>
        <taxon>Cytophagales</taxon>
        <taxon>Spirosomataceae</taxon>
        <taxon>Larkinella</taxon>
    </lineage>
</organism>
<dbReference type="AlphaFoldDB" id="A0A368JXE6"/>
<dbReference type="RefSeq" id="WP_114404544.1">
    <property type="nucleotide sequence ID" value="NZ_QOWE01000002.1"/>
</dbReference>
<comment type="caution">
    <text evidence="1">The sequence shown here is derived from an EMBL/GenBank/DDBJ whole genome shotgun (WGS) entry which is preliminary data.</text>
</comment>
<evidence type="ECO:0000313" key="1">
    <source>
        <dbReference type="EMBL" id="RCR71303.1"/>
    </source>
</evidence>
<gene>
    <name evidence="1" type="ORF">DUE52_03405</name>
</gene>
<proteinExistence type="predicted"/>
<name>A0A368JXE6_9BACT</name>
<protein>
    <recommendedName>
        <fullName evidence="3">TIGR02646 family protein</fullName>
    </recommendedName>
</protein>
<dbReference type="Proteomes" id="UP000253383">
    <property type="component" value="Unassembled WGS sequence"/>
</dbReference>
<sequence>MRQVLKSTESKIIERKLTYKEGNNDELRQLLADEQHCICAYTETYLGPSDDAHIEHFNPLLKGNAEDNYNNWFLVKGLWNTRKAKKWSDDQPILHPTAEDLESRIVYNNGDYEPANPNDIEAINLIKLLDLDNARLADQRKRYVRLKKQEIKDANKSSQQFLDDLLMSYPEGVYFIRALQEELQVKVNFDLLEKYD</sequence>